<dbReference type="Gene3D" id="3.20.20.30">
    <property type="entry name" value="Luciferase-like domain"/>
    <property type="match status" value="1"/>
</dbReference>
<dbReference type="GO" id="GO:0016491">
    <property type="term" value="F:oxidoreductase activity"/>
    <property type="evidence" value="ECO:0007669"/>
    <property type="project" value="UniProtKB-KW"/>
</dbReference>
<protein>
    <submittedName>
        <fullName evidence="3">LLM class flavin-dependent oxidoreductase</fullName>
        <ecNumber evidence="3">1.-.-.-</ecNumber>
    </submittedName>
</protein>
<comment type="similarity">
    <text evidence="1">To bacterial alkanal monooxygenase alpha and beta chains.</text>
</comment>
<dbReference type="PANTHER" id="PTHR30137:SF19">
    <property type="entry name" value="LUCIFERASE-LIKE MONOOXYGENASE"/>
    <property type="match status" value="1"/>
</dbReference>
<dbReference type="InterPro" id="IPR036661">
    <property type="entry name" value="Luciferase-like_sf"/>
</dbReference>
<reference evidence="4" key="1">
    <citation type="submission" date="2024-03" db="EMBL/GenBank/DDBJ databases">
        <title>Chitinophaga horti sp. nov., isolated from garden soil.</title>
        <authorList>
            <person name="Lee D.S."/>
            <person name="Han D.M."/>
            <person name="Baek J.H."/>
            <person name="Choi D.G."/>
            <person name="Jeon J.H."/>
            <person name="Jeon C.O."/>
        </authorList>
    </citation>
    <scope>NUCLEOTIDE SEQUENCE [LARGE SCALE GENOMIC DNA]</scope>
    <source>
        <strain evidence="4">GPA1</strain>
    </source>
</reference>
<keyword evidence="3" id="KW-0560">Oxidoreductase</keyword>
<dbReference type="PANTHER" id="PTHR30137">
    <property type="entry name" value="LUCIFERASE-LIKE MONOOXYGENASE"/>
    <property type="match status" value="1"/>
</dbReference>
<feature type="domain" description="Luciferase-like" evidence="2">
    <location>
        <begin position="7"/>
        <end position="301"/>
    </location>
</feature>
<dbReference type="EC" id="1.-.-.-" evidence="3"/>
<dbReference type="Proteomes" id="UP001485459">
    <property type="component" value="Chromosome"/>
</dbReference>
<name>A0ABZ2YNG7_9BACT</name>
<evidence type="ECO:0000313" key="4">
    <source>
        <dbReference type="Proteomes" id="UP001485459"/>
    </source>
</evidence>
<evidence type="ECO:0000259" key="2">
    <source>
        <dbReference type="Pfam" id="PF00296"/>
    </source>
</evidence>
<keyword evidence="4" id="KW-1185">Reference proteome</keyword>
<dbReference type="RefSeq" id="WP_341835923.1">
    <property type="nucleotide sequence ID" value="NZ_CP149822.1"/>
</dbReference>
<dbReference type="CDD" id="cd00347">
    <property type="entry name" value="Flavin_utilizing_monoxygenases"/>
    <property type="match status" value="1"/>
</dbReference>
<organism evidence="3 4">
    <name type="scientific">Chitinophaga pollutisoli</name>
    <dbReference type="NCBI Taxonomy" id="3133966"/>
    <lineage>
        <taxon>Bacteria</taxon>
        <taxon>Pseudomonadati</taxon>
        <taxon>Bacteroidota</taxon>
        <taxon>Chitinophagia</taxon>
        <taxon>Chitinophagales</taxon>
        <taxon>Chitinophagaceae</taxon>
        <taxon>Chitinophaga</taxon>
    </lineage>
</organism>
<dbReference type="SUPFAM" id="SSF51679">
    <property type="entry name" value="Bacterial luciferase-like"/>
    <property type="match status" value="1"/>
</dbReference>
<evidence type="ECO:0000256" key="1">
    <source>
        <dbReference type="ARBA" id="ARBA00007789"/>
    </source>
</evidence>
<dbReference type="Pfam" id="PF00296">
    <property type="entry name" value="Bac_luciferase"/>
    <property type="match status" value="1"/>
</dbReference>
<dbReference type="EMBL" id="CP149822">
    <property type="protein sequence ID" value="WZN41063.1"/>
    <property type="molecule type" value="Genomic_DNA"/>
</dbReference>
<dbReference type="InterPro" id="IPR050766">
    <property type="entry name" value="Bact_Lucif_Oxidored"/>
</dbReference>
<dbReference type="InterPro" id="IPR019949">
    <property type="entry name" value="CmoO-like"/>
</dbReference>
<accession>A0ABZ2YNG7</accession>
<evidence type="ECO:0000313" key="3">
    <source>
        <dbReference type="EMBL" id="WZN41063.1"/>
    </source>
</evidence>
<dbReference type="InterPro" id="IPR011251">
    <property type="entry name" value="Luciferase-like_dom"/>
</dbReference>
<sequence length="338" mass="37555">MKQIKLSVLDQSVIRTGSNVRETLLETMALAQMADKLGYSRFWVSEHHNIATIAGSTPEVLLAFLTAHTEYIRLGSAGVMLPNHSSLKVAENFRMLEALAPGRIDLGVGRAPGGDRLTARILNPQNTFSDKDFVQQIMDLQHFLTDHAPEGTLYEKVKAMPQAETAPPIWLLTSSGGSASVAAHFGTALSFAHFINPSGGPEVVHQYRETFRPSETLSAPLANFGIFAFTSENPEAVERWQTIMDYRLLQIERGSDAALPSYEAIREQEYMPDEQLRVNYNRRRMICGSPEVVKAKITALCETYEVDEAVISTIAEHADERMESFRLLAKAFGLTPRN</sequence>
<dbReference type="NCBIfam" id="TIGR03558">
    <property type="entry name" value="oxido_grp_1"/>
    <property type="match status" value="1"/>
</dbReference>
<proteinExistence type="predicted"/>
<gene>
    <name evidence="3" type="ORF">WJU16_24175</name>
</gene>